<evidence type="ECO:0000256" key="5">
    <source>
        <dbReference type="SAM" id="SignalP"/>
    </source>
</evidence>
<organism evidence="8 9">
    <name type="scientific">Alteromonas gracilis</name>
    <dbReference type="NCBI Taxonomy" id="1479524"/>
    <lineage>
        <taxon>Bacteria</taxon>
        <taxon>Pseudomonadati</taxon>
        <taxon>Pseudomonadota</taxon>
        <taxon>Gammaproteobacteria</taxon>
        <taxon>Alteromonadales</taxon>
        <taxon>Alteromonadaceae</taxon>
        <taxon>Alteromonas/Salinimonas group</taxon>
        <taxon>Alteromonas</taxon>
    </lineage>
</organism>
<dbReference type="PANTHER" id="PTHR35535:SF1">
    <property type="entry name" value="HEAT SHOCK PROTEIN HSLJ"/>
    <property type="match status" value="1"/>
</dbReference>
<evidence type="ECO:0000256" key="3">
    <source>
        <dbReference type="ARBA" id="ARBA00023139"/>
    </source>
</evidence>
<proteinExistence type="predicted"/>
<dbReference type="SUPFAM" id="SSF141488">
    <property type="entry name" value="YdhA-like"/>
    <property type="match status" value="1"/>
</dbReference>
<keyword evidence="2" id="KW-0472">Membrane</keyword>
<evidence type="ECO:0000313" key="8">
    <source>
        <dbReference type="EMBL" id="PRO68412.1"/>
    </source>
</evidence>
<name>A0ABX5CNG1_9ALTE</name>
<sequence length="273" mass="29470">MTNKMYFGALFCTGLLSLAGCSSSSFSDSVSPSSSEKPSHAVSVITMNDSYWQVESIQQGGIIDYSHVTMSIDDGQISGSTGCNRYTGAVTLDAVNEGLSAFTVDNIALTRKMCAPALMKQEQKFVEALNETQWYSIDSGTWLVILNGDKSETIKAISTSNSTTTTAPRASHSEKKLTAPVSQKQDVIDTKQTNNTKRYTCETPSANTTTIEVSSLGPDTLGLSLNNSLHIVQLSRSASGAKYTNNKNVVYWNKGDEAILSINSGRYHCNLLK</sequence>
<dbReference type="Gene3D" id="2.40.128.200">
    <property type="match status" value="1"/>
</dbReference>
<reference evidence="9" key="1">
    <citation type="journal article" date="2020" name="Int. J. Syst. Evol. Microbiol.">
        <title>Alteromonas alba sp. nov., a marine bacterium isolated from the seawater of the West Pacific Ocean.</title>
        <authorList>
            <person name="Sun C."/>
            <person name="Wu Y.-H."/>
            <person name="Xamxidin M."/>
            <person name="Cheng H."/>
            <person name="Xu X.-W."/>
        </authorList>
    </citation>
    <scope>NUCLEOTIDE SEQUENCE [LARGE SCALE GENOMIC DNA]</scope>
    <source>
        <strain evidence="9">9a2</strain>
    </source>
</reference>
<dbReference type="PANTHER" id="PTHR35535">
    <property type="entry name" value="HEAT SHOCK PROTEIN HSLJ"/>
    <property type="match status" value="1"/>
</dbReference>
<gene>
    <name evidence="8" type="ORF">C6Y39_12230</name>
</gene>
<dbReference type="RefSeq" id="WP_105931550.1">
    <property type="nucleotide sequence ID" value="NZ_PVNO01000026.1"/>
</dbReference>
<evidence type="ECO:0000256" key="2">
    <source>
        <dbReference type="ARBA" id="ARBA00023136"/>
    </source>
</evidence>
<feature type="signal peptide" evidence="5">
    <location>
        <begin position="1"/>
        <end position="27"/>
    </location>
</feature>
<accession>A0ABX5CNG1</accession>
<feature type="chain" id="PRO_5046562156" description="META domain-containing protein" evidence="5">
    <location>
        <begin position="28"/>
        <end position="273"/>
    </location>
</feature>
<dbReference type="InterPro" id="IPR018660">
    <property type="entry name" value="MliC"/>
</dbReference>
<dbReference type="EMBL" id="PVNO01000026">
    <property type="protein sequence ID" value="PRO68412.1"/>
    <property type="molecule type" value="Genomic_DNA"/>
</dbReference>
<evidence type="ECO:0000256" key="1">
    <source>
        <dbReference type="ARBA" id="ARBA00022729"/>
    </source>
</evidence>
<feature type="domain" description="C-type lysozyme inhibitor" evidence="7">
    <location>
        <begin position="199"/>
        <end position="263"/>
    </location>
</feature>
<keyword evidence="9" id="KW-1185">Reference proteome</keyword>
<evidence type="ECO:0000259" key="7">
    <source>
        <dbReference type="Pfam" id="PF09864"/>
    </source>
</evidence>
<dbReference type="InterPro" id="IPR036328">
    <property type="entry name" value="MliC_sf"/>
</dbReference>
<keyword evidence="3" id="KW-0564">Palmitate</keyword>
<dbReference type="Pfam" id="PF03724">
    <property type="entry name" value="META"/>
    <property type="match status" value="1"/>
</dbReference>
<protein>
    <recommendedName>
        <fullName evidence="10">META domain-containing protein</fullName>
    </recommendedName>
</protein>
<keyword evidence="1 5" id="KW-0732">Signal</keyword>
<feature type="domain" description="DUF306" evidence="6">
    <location>
        <begin position="47"/>
        <end position="153"/>
    </location>
</feature>
<dbReference type="Proteomes" id="UP000239539">
    <property type="component" value="Unassembled WGS sequence"/>
</dbReference>
<evidence type="ECO:0000259" key="6">
    <source>
        <dbReference type="Pfam" id="PF03724"/>
    </source>
</evidence>
<dbReference type="InterPro" id="IPR053147">
    <property type="entry name" value="Hsp_HslJ-like"/>
</dbReference>
<dbReference type="Pfam" id="PF09864">
    <property type="entry name" value="MliC"/>
    <property type="match status" value="1"/>
</dbReference>
<dbReference type="PROSITE" id="PS51257">
    <property type="entry name" value="PROKAR_LIPOPROTEIN"/>
    <property type="match status" value="1"/>
</dbReference>
<comment type="caution">
    <text evidence="8">The sequence shown here is derived from an EMBL/GenBank/DDBJ whole genome shotgun (WGS) entry which is preliminary data.</text>
</comment>
<dbReference type="InterPro" id="IPR038670">
    <property type="entry name" value="HslJ-like_sf"/>
</dbReference>
<dbReference type="InterPro" id="IPR005184">
    <property type="entry name" value="DUF306_Meta_HslJ"/>
</dbReference>
<evidence type="ECO:0000313" key="9">
    <source>
        <dbReference type="Proteomes" id="UP000239539"/>
    </source>
</evidence>
<evidence type="ECO:0008006" key="10">
    <source>
        <dbReference type="Google" id="ProtNLM"/>
    </source>
</evidence>
<dbReference type="Gene3D" id="2.40.128.270">
    <property type="match status" value="1"/>
</dbReference>
<evidence type="ECO:0000256" key="4">
    <source>
        <dbReference type="ARBA" id="ARBA00023288"/>
    </source>
</evidence>
<keyword evidence="4" id="KW-0449">Lipoprotein</keyword>